<feature type="domain" description="Nephrocystin 3-like N-terminal" evidence="2">
    <location>
        <begin position="2"/>
        <end position="102"/>
    </location>
</feature>
<evidence type="ECO:0000313" key="4">
    <source>
        <dbReference type="Proteomes" id="UP000001197"/>
    </source>
</evidence>
<dbReference type="Pfam" id="PF24883">
    <property type="entry name" value="NPHP3_N"/>
    <property type="match status" value="1"/>
</dbReference>
<dbReference type="EMBL" id="FO904940">
    <property type="protein sequence ID" value="CDP30152.1"/>
    <property type="molecule type" value="Genomic_DNA"/>
</dbReference>
<dbReference type="Proteomes" id="UP000001197">
    <property type="component" value="Chromosome 5"/>
</dbReference>
<sequence length="160" mass="18309">MALCAVLHQILRQDRLLALKAEANITQAGDALTRSLTRLWGLLEEVLLHVSLKQSPIICILDALDECDQNDCKELLRKTTNFCKAEREQNTKSKLKLLLTTRPTPPILRELAEVPKISLDPRDNPRDLSSEIELVIQKKLDEMAPRKEWSNDLHVRIREA</sequence>
<dbReference type="PANTHER" id="PTHR10039">
    <property type="entry name" value="AMELOGENIN"/>
    <property type="match status" value="1"/>
</dbReference>
<keyword evidence="1" id="KW-0677">Repeat</keyword>
<accession>A0A090CUN4</accession>
<organism evidence="3 4">
    <name type="scientific">Podospora anserina (strain S / ATCC MYA-4624 / DSM 980 / FGSC 10383)</name>
    <name type="common">Pleurage anserina</name>
    <dbReference type="NCBI Taxonomy" id="515849"/>
    <lineage>
        <taxon>Eukaryota</taxon>
        <taxon>Fungi</taxon>
        <taxon>Dikarya</taxon>
        <taxon>Ascomycota</taxon>
        <taxon>Pezizomycotina</taxon>
        <taxon>Sordariomycetes</taxon>
        <taxon>Sordariomycetidae</taxon>
        <taxon>Sordariales</taxon>
        <taxon>Podosporaceae</taxon>
        <taxon>Podospora</taxon>
        <taxon>Podospora anserina</taxon>
    </lineage>
</organism>
<dbReference type="InterPro" id="IPR056884">
    <property type="entry name" value="NPHP3-like_N"/>
</dbReference>
<proteinExistence type="predicted"/>
<protein>
    <recommendedName>
        <fullName evidence="2">Nephrocystin 3-like N-terminal domain-containing protein</fullName>
    </recommendedName>
</protein>
<reference evidence="3 4" key="1">
    <citation type="journal article" date="2008" name="Genome Biol.">
        <title>The genome sequence of the model ascomycete fungus Podospora anserina.</title>
        <authorList>
            <person name="Espagne E."/>
            <person name="Lespinet O."/>
            <person name="Malagnac F."/>
            <person name="Da Silva C."/>
            <person name="Jaillon O."/>
            <person name="Porcel B.M."/>
            <person name="Couloux A."/>
            <person name="Aury J.-M."/>
            <person name="Segurens B."/>
            <person name="Poulain J."/>
            <person name="Anthouard V."/>
            <person name="Grossetete S."/>
            <person name="Khalili H."/>
            <person name="Coppin E."/>
            <person name="Dequard-Chablat M."/>
            <person name="Picard M."/>
            <person name="Contamine V."/>
            <person name="Arnaise S."/>
            <person name="Bourdais A."/>
            <person name="Berteaux-Lecellier V."/>
            <person name="Gautheret D."/>
            <person name="de Vries R.P."/>
            <person name="Battaglia E."/>
            <person name="Coutinho P.M."/>
            <person name="Danchin E.G.J."/>
            <person name="Henrissat B."/>
            <person name="El Khoury R."/>
            <person name="Sainsard-Chanet A."/>
            <person name="Boivin A."/>
            <person name="Pinan-Lucarre B."/>
            <person name="Sellem C.H."/>
            <person name="Debuchy R."/>
            <person name="Wincker P."/>
            <person name="Weissenbach J."/>
            <person name="Silar P."/>
        </authorList>
    </citation>
    <scope>NUCLEOTIDE SEQUENCE [LARGE SCALE GENOMIC DNA]</scope>
    <source>
        <strain evidence="4">S / ATCC MYA-4624 / DSM 980 / FGSC 10383</strain>
    </source>
</reference>
<reference evidence="4" key="2">
    <citation type="journal article" date="2014" name="Genetics">
        <title>Maintaining two mating types: Structure of the mating type locus and its role in heterokaryosis in Podospora anserina.</title>
        <authorList>
            <person name="Grognet P."/>
            <person name="Bidard F."/>
            <person name="Kuchly C."/>
            <person name="Tong L.C.H."/>
            <person name="Coppin E."/>
            <person name="Benkhali J.A."/>
            <person name="Couloux A."/>
            <person name="Wincker P."/>
            <person name="Debuchy R."/>
            <person name="Silar P."/>
        </authorList>
    </citation>
    <scope>GENOME REANNOTATION</scope>
    <source>
        <strain evidence="4">S / ATCC MYA-4624 / DSM 980 / FGSC 10383</strain>
    </source>
</reference>
<dbReference type="InParanoid" id="A0A090CUN4"/>
<evidence type="ECO:0000256" key="1">
    <source>
        <dbReference type="ARBA" id="ARBA00022737"/>
    </source>
</evidence>
<dbReference type="PANTHER" id="PTHR10039:SF15">
    <property type="entry name" value="NACHT DOMAIN-CONTAINING PROTEIN"/>
    <property type="match status" value="1"/>
</dbReference>
<dbReference type="AlphaFoldDB" id="A0A090CUN4"/>
<name>A0A090CUN4_PODAN</name>
<keyword evidence="4" id="KW-1185">Reference proteome</keyword>
<evidence type="ECO:0000313" key="3">
    <source>
        <dbReference type="EMBL" id="CDP30152.1"/>
    </source>
</evidence>
<evidence type="ECO:0000259" key="2">
    <source>
        <dbReference type="Pfam" id="PF24883"/>
    </source>
</evidence>